<protein>
    <recommendedName>
        <fullName evidence="2 8">Xylose isomerase</fullName>
        <ecNumber evidence="2 8">5.3.1.5</ecNumber>
    </recommendedName>
</protein>
<proteinExistence type="inferred from homology"/>
<evidence type="ECO:0000256" key="2">
    <source>
        <dbReference type="ARBA" id="ARBA00011958"/>
    </source>
</evidence>
<keyword evidence="5 8" id="KW-0413">Isomerase</keyword>
<accession>A0AA38ZWY7</accession>
<dbReference type="Proteomes" id="UP001168098">
    <property type="component" value="Unassembled WGS sequence"/>
</dbReference>
<dbReference type="Gene3D" id="3.20.20.150">
    <property type="entry name" value="Divalent-metal-dependent TIM barrel enzymes"/>
    <property type="match status" value="1"/>
</dbReference>
<evidence type="ECO:0000256" key="1">
    <source>
        <dbReference type="ARBA" id="ARBA00005765"/>
    </source>
</evidence>
<dbReference type="PROSITE" id="PS51415">
    <property type="entry name" value="XYLOSE_ISOMERASE"/>
    <property type="match status" value="1"/>
</dbReference>
<dbReference type="AlphaFoldDB" id="A0AA38ZWY7"/>
<dbReference type="PRINTS" id="PR00688">
    <property type="entry name" value="XYLOSISMRASE"/>
</dbReference>
<keyword evidence="3 8" id="KW-0859">Xylose metabolism</keyword>
<evidence type="ECO:0000256" key="3">
    <source>
        <dbReference type="ARBA" id="ARBA00022629"/>
    </source>
</evidence>
<dbReference type="GO" id="GO:0042732">
    <property type="term" value="P:D-xylose metabolic process"/>
    <property type="evidence" value="ECO:0007669"/>
    <property type="project" value="UniProtKB-KW"/>
</dbReference>
<dbReference type="SUPFAM" id="SSF51658">
    <property type="entry name" value="Xylose isomerase-like"/>
    <property type="match status" value="1"/>
</dbReference>
<name>A0AA38ZWY7_VITRO</name>
<dbReference type="InterPro" id="IPR001998">
    <property type="entry name" value="Xylose_isomerase"/>
</dbReference>
<evidence type="ECO:0000256" key="6">
    <source>
        <dbReference type="ARBA" id="ARBA00023277"/>
    </source>
</evidence>
<evidence type="ECO:0000256" key="5">
    <source>
        <dbReference type="ARBA" id="ARBA00023235"/>
    </source>
</evidence>
<comment type="similarity">
    <text evidence="1 8">Belongs to the xylose isomerase family.</text>
</comment>
<evidence type="ECO:0000313" key="9">
    <source>
        <dbReference type="EMBL" id="KAJ9695878.1"/>
    </source>
</evidence>
<dbReference type="GO" id="GO:0046872">
    <property type="term" value="F:metal ion binding"/>
    <property type="evidence" value="ECO:0007669"/>
    <property type="project" value="UniProtKB-KW"/>
</dbReference>
<evidence type="ECO:0000313" key="10">
    <source>
        <dbReference type="Proteomes" id="UP001168098"/>
    </source>
</evidence>
<organism evidence="9 10">
    <name type="scientific">Vitis rotundifolia</name>
    <name type="common">Muscadine grape</name>
    <dbReference type="NCBI Taxonomy" id="103349"/>
    <lineage>
        <taxon>Eukaryota</taxon>
        <taxon>Viridiplantae</taxon>
        <taxon>Streptophyta</taxon>
        <taxon>Embryophyta</taxon>
        <taxon>Tracheophyta</taxon>
        <taxon>Spermatophyta</taxon>
        <taxon>Magnoliopsida</taxon>
        <taxon>eudicotyledons</taxon>
        <taxon>Gunneridae</taxon>
        <taxon>Pentapetalae</taxon>
        <taxon>rosids</taxon>
        <taxon>Vitales</taxon>
        <taxon>Vitaceae</taxon>
        <taxon>Viteae</taxon>
        <taxon>Vitis</taxon>
    </lineage>
</organism>
<dbReference type="EC" id="5.3.1.5" evidence="2 8"/>
<dbReference type="PANTHER" id="PTHR48408:SF1">
    <property type="entry name" value="XYLOSE ISOMERASE"/>
    <property type="match status" value="1"/>
</dbReference>
<dbReference type="GO" id="GO:0009045">
    <property type="term" value="F:xylose isomerase activity"/>
    <property type="evidence" value="ECO:0007669"/>
    <property type="project" value="UniProtKB-EC"/>
</dbReference>
<dbReference type="PANTHER" id="PTHR48408">
    <property type="match status" value="1"/>
</dbReference>
<gene>
    <name evidence="9" type="ORF">PVL29_011047</name>
</gene>
<comment type="catalytic activity">
    <reaction evidence="7 8">
        <text>alpha-D-xylose = alpha-D-xylulofuranose</text>
        <dbReference type="Rhea" id="RHEA:22816"/>
        <dbReference type="ChEBI" id="CHEBI:28518"/>
        <dbReference type="ChEBI" id="CHEBI:188998"/>
        <dbReference type="EC" id="5.3.1.5"/>
    </reaction>
</comment>
<evidence type="ECO:0000256" key="7">
    <source>
        <dbReference type="ARBA" id="ARBA00033659"/>
    </source>
</evidence>
<reference evidence="9 10" key="1">
    <citation type="journal article" date="2023" name="BMC Biotechnol.">
        <title>Vitis rotundifolia cv Carlos genome sequencing.</title>
        <authorList>
            <person name="Huff M."/>
            <person name="Hulse-Kemp A."/>
            <person name="Scheffler B."/>
            <person name="Youngblood R."/>
            <person name="Simpson S."/>
            <person name="Babiker E."/>
            <person name="Staton M."/>
        </authorList>
    </citation>
    <scope>NUCLEOTIDE SEQUENCE [LARGE SCALE GENOMIC DNA]</scope>
    <source>
        <tissue evidence="9">Leaf</tissue>
    </source>
</reference>
<keyword evidence="4 8" id="KW-0479">Metal-binding</keyword>
<evidence type="ECO:0000256" key="4">
    <source>
        <dbReference type="ARBA" id="ARBA00022723"/>
    </source>
</evidence>
<comment type="caution">
    <text evidence="9">The sequence shown here is derived from an EMBL/GenBank/DDBJ whole genome shotgun (WGS) entry which is preliminary data.</text>
</comment>
<dbReference type="EMBL" id="JARBHA010000008">
    <property type="protein sequence ID" value="KAJ9695878.1"/>
    <property type="molecule type" value="Genomic_DNA"/>
</dbReference>
<sequence>MLSATFVPRGPPPLHGLLGTRHPLYMQGDATSSEVGVYPYAPAQVKKTMEMTHYLSGENSVFWGGRKGHQTPLNTDMEHDLDGALVSIQMICLLAGILVYEAGSLVVPGGGPYDEPESS</sequence>
<dbReference type="InterPro" id="IPR036237">
    <property type="entry name" value="Xyl_isomerase-like_sf"/>
</dbReference>
<evidence type="ECO:0000256" key="8">
    <source>
        <dbReference type="RuleBase" id="RU000609"/>
    </source>
</evidence>
<keyword evidence="6 8" id="KW-0119">Carbohydrate metabolism</keyword>
<keyword evidence="10" id="KW-1185">Reference proteome</keyword>